<dbReference type="Proteomes" id="UP000230000">
    <property type="component" value="Unassembled WGS sequence"/>
</dbReference>
<comment type="caution">
    <text evidence="1">The sequence shown here is derived from an EMBL/GenBank/DDBJ whole genome shotgun (WGS) entry which is preliminary data.</text>
</comment>
<accession>A0A2M9CT30</accession>
<proteinExistence type="predicted"/>
<evidence type="ECO:0000313" key="1">
    <source>
        <dbReference type="EMBL" id="PJJ75049.1"/>
    </source>
</evidence>
<reference evidence="1 2" key="1">
    <citation type="submission" date="2017-11" db="EMBL/GenBank/DDBJ databases">
        <title>Genomic Encyclopedia of Archaeal and Bacterial Type Strains, Phase II (KMG-II): From Individual Species to Whole Genera.</title>
        <authorList>
            <person name="Goeker M."/>
        </authorList>
    </citation>
    <scope>NUCLEOTIDE SEQUENCE [LARGE SCALE GENOMIC DNA]</scope>
    <source>
        <strain evidence="1 2">DSM 27268</strain>
    </source>
</reference>
<dbReference type="EMBL" id="PGFG01000001">
    <property type="protein sequence ID" value="PJJ75049.1"/>
    <property type="molecule type" value="Genomic_DNA"/>
</dbReference>
<keyword evidence="2" id="KW-1185">Reference proteome</keyword>
<dbReference type="AlphaFoldDB" id="A0A2M9CT30"/>
<protein>
    <submittedName>
        <fullName evidence="1">Uncharacterized protein</fullName>
    </submittedName>
</protein>
<organism evidence="1 2">
    <name type="scientific">Thermoflavifilum aggregans</name>
    <dbReference type="NCBI Taxonomy" id="454188"/>
    <lineage>
        <taxon>Bacteria</taxon>
        <taxon>Pseudomonadati</taxon>
        <taxon>Bacteroidota</taxon>
        <taxon>Chitinophagia</taxon>
        <taxon>Chitinophagales</taxon>
        <taxon>Chitinophagaceae</taxon>
        <taxon>Thermoflavifilum</taxon>
    </lineage>
</organism>
<evidence type="ECO:0000313" key="2">
    <source>
        <dbReference type="Proteomes" id="UP000230000"/>
    </source>
</evidence>
<gene>
    <name evidence="1" type="ORF">BXY57_0617</name>
</gene>
<sequence>MKLNIQHFVKKILIISTLSVSFLNVDAQTQLSNIFSYTLPAGFVKSRYDDKTEFYFKKK</sequence>
<name>A0A2M9CT30_9BACT</name>